<reference evidence="1 2" key="1">
    <citation type="journal article" date="2022" name="DNA Res.">
        <title>Chromosomal-level genome assembly of the orchid tree Bauhinia variegata (Leguminosae; Cercidoideae) supports the allotetraploid origin hypothesis of Bauhinia.</title>
        <authorList>
            <person name="Zhong Y."/>
            <person name="Chen Y."/>
            <person name="Zheng D."/>
            <person name="Pang J."/>
            <person name="Liu Y."/>
            <person name="Luo S."/>
            <person name="Meng S."/>
            <person name="Qian L."/>
            <person name="Wei D."/>
            <person name="Dai S."/>
            <person name="Zhou R."/>
        </authorList>
    </citation>
    <scope>NUCLEOTIDE SEQUENCE [LARGE SCALE GENOMIC DNA]</scope>
    <source>
        <strain evidence="1">BV-YZ2020</strain>
    </source>
</reference>
<gene>
    <name evidence="1" type="ORF">L6164_016957</name>
</gene>
<keyword evidence="2" id="KW-1185">Reference proteome</keyword>
<accession>A0ACB9N8B6</accession>
<sequence>MARIKKPTGRRKIEIKKMSKESNLQVTFSKRRGGIFKKASELCTLCAAEVVIIIFSPGNKAFSFGHSSVNDVINRLLAGTPSQTSGAMQAIEAHRNANVLNLNAQLTQVSDLLDTEKKLSRDLNKLLKPTQEQFWWAGPIEEMSKPQLELLKSAMKELQTTINLQANMMQIQRSDPVQFSASSSSGPVALQPTPQSLIQPPIVQGNCMFDGNMMPLPPTIHGFSNMGGFGPGFSEYAKMNF</sequence>
<protein>
    <submittedName>
        <fullName evidence="1">Uncharacterized protein</fullName>
    </submittedName>
</protein>
<organism evidence="1 2">
    <name type="scientific">Bauhinia variegata</name>
    <name type="common">Purple orchid tree</name>
    <name type="synonym">Phanera variegata</name>
    <dbReference type="NCBI Taxonomy" id="167791"/>
    <lineage>
        <taxon>Eukaryota</taxon>
        <taxon>Viridiplantae</taxon>
        <taxon>Streptophyta</taxon>
        <taxon>Embryophyta</taxon>
        <taxon>Tracheophyta</taxon>
        <taxon>Spermatophyta</taxon>
        <taxon>Magnoliopsida</taxon>
        <taxon>eudicotyledons</taxon>
        <taxon>Gunneridae</taxon>
        <taxon>Pentapetalae</taxon>
        <taxon>rosids</taxon>
        <taxon>fabids</taxon>
        <taxon>Fabales</taxon>
        <taxon>Fabaceae</taxon>
        <taxon>Cercidoideae</taxon>
        <taxon>Cercideae</taxon>
        <taxon>Bauhiniinae</taxon>
        <taxon>Bauhinia</taxon>
    </lineage>
</organism>
<name>A0ACB9N8B6_BAUVA</name>
<comment type="caution">
    <text evidence="1">The sequence shown here is derived from an EMBL/GenBank/DDBJ whole genome shotgun (WGS) entry which is preliminary data.</text>
</comment>
<evidence type="ECO:0000313" key="2">
    <source>
        <dbReference type="Proteomes" id="UP000828941"/>
    </source>
</evidence>
<dbReference type="EMBL" id="CM039432">
    <property type="protein sequence ID" value="KAI4332014.1"/>
    <property type="molecule type" value="Genomic_DNA"/>
</dbReference>
<dbReference type="Proteomes" id="UP000828941">
    <property type="component" value="Chromosome 7"/>
</dbReference>
<evidence type="ECO:0000313" key="1">
    <source>
        <dbReference type="EMBL" id="KAI4332014.1"/>
    </source>
</evidence>
<proteinExistence type="predicted"/>